<dbReference type="RefSeq" id="WP_062180019.1">
    <property type="nucleotide sequence ID" value="NZ_BBXL01000008.1"/>
</dbReference>
<dbReference type="Proteomes" id="UP000184480">
    <property type="component" value="Unassembled WGS sequence"/>
</dbReference>
<reference evidence="8" key="1">
    <citation type="submission" date="2016-11" db="EMBL/GenBank/DDBJ databases">
        <authorList>
            <person name="Varghese N."/>
            <person name="Submissions S."/>
        </authorList>
    </citation>
    <scope>NUCLEOTIDE SEQUENCE [LARGE SCALE GENOMIC DNA]</scope>
    <source>
        <strain evidence="8">DSM 27370</strain>
    </source>
</reference>
<dbReference type="PANTHER" id="PTHR33931:SF2">
    <property type="entry name" value="HOLIN-LIKE PROTEIN CIDA"/>
    <property type="match status" value="1"/>
</dbReference>
<evidence type="ECO:0000256" key="3">
    <source>
        <dbReference type="ARBA" id="ARBA00022692"/>
    </source>
</evidence>
<protein>
    <submittedName>
        <fullName evidence="7">Holin-like protein</fullName>
    </submittedName>
</protein>
<dbReference type="PANTHER" id="PTHR33931">
    <property type="entry name" value="HOLIN-LIKE PROTEIN CIDA-RELATED"/>
    <property type="match status" value="1"/>
</dbReference>
<keyword evidence="8" id="KW-1185">Reference proteome</keyword>
<gene>
    <name evidence="7" type="ORF">SAMN05444362_10993</name>
</gene>
<keyword evidence="4 6" id="KW-1133">Transmembrane helix</keyword>
<name>A0A1M5DYN4_9BACT</name>
<dbReference type="GO" id="GO:0005886">
    <property type="term" value="C:plasma membrane"/>
    <property type="evidence" value="ECO:0007669"/>
    <property type="project" value="UniProtKB-SubCell"/>
</dbReference>
<feature type="transmembrane region" description="Helical" evidence="6">
    <location>
        <begin position="82"/>
        <end position="104"/>
    </location>
</feature>
<keyword evidence="2" id="KW-1003">Cell membrane</keyword>
<evidence type="ECO:0000256" key="4">
    <source>
        <dbReference type="ARBA" id="ARBA00022989"/>
    </source>
</evidence>
<feature type="transmembrane region" description="Helical" evidence="6">
    <location>
        <begin position="25"/>
        <end position="45"/>
    </location>
</feature>
<dbReference type="STRING" id="1346286.SAMN05444362_10993"/>
<evidence type="ECO:0000313" key="7">
    <source>
        <dbReference type="EMBL" id="SHF72055.1"/>
    </source>
</evidence>
<keyword evidence="5 6" id="KW-0472">Membrane</keyword>
<dbReference type="Pfam" id="PF03788">
    <property type="entry name" value="LrgA"/>
    <property type="match status" value="1"/>
</dbReference>
<evidence type="ECO:0000256" key="2">
    <source>
        <dbReference type="ARBA" id="ARBA00022475"/>
    </source>
</evidence>
<evidence type="ECO:0000256" key="5">
    <source>
        <dbReference type="ARBA" id="ARBA00023136"/>
    </source>
</evidence>
<evidence type="ECO:0000256" key="6">
    <source>
        <dbReference type="SAM" id="Phobius"/>
    </source>
</evidence>
<organism evidence="7 8">
    <name type="scientific">Dysgonomonas macrotermitis</name>
    <dbReference type="NCBI Taxonomy" id="1346286"/>
    <lineage>
        <taxon>Bacteria</taxon>
        <taxon>Pseudomonadati</taxon>
        <taxon>Bacteroidota</taxon>
        <taxon>Bacteroidia</taxon>
        <taxon>Bacteroidales</taxon>
        <taxon>Dysgonomonadaceae</taxon>
        <taxon>Dysgonomonas</taxon>
    </lineage>
</organism>
<dbReference type="EMBL" id="FQUC01000009">
    <property type="protein sequence ID" value="SHF72055.1"/>
    <property type="molecule type" value="Genomic_DNA"/>
</dbReference>
<proteinExistence type="predicted"/>
<dbReference type="InterPro" id="IPR005538">
    <property type="entry name" value="LrgA/CidA"/>
</dbReference>
<sequence length="118" mass="13018">MVKGIFIILLFYFIGECISYLIQGFIPGSIIGMMLLFMALYLKVIKPDHVDSTAQAITKNMAIFFIPSGAGLMTSFGVLSKFWASIIITCSISTILVIAVVGLVQQRMEKKKEDESSN</sequence>
<evidence type="ECO:0000313" key="8">
    <source>
        <dbReference type="Proteomes" id="UP000184480"/>
    </source>
</evidence>
<accession>A0A1M5DYN4</accession>
<feature type="transmembrane region" description="Helical" evidence="6">
    <location>
        <begin position="57"/>
        <end position="76"/>
    </location>
</feature>
<dbReference type="AlphaFoldDB" id="A0A1M5DYN4"/>
<keyword evidence="3 6" id="KW-0812">Transmembrane</keyword>
<comment type="subcellular location">
    <subcellularLocation>
        <location evidence="1">Cell membrane</location>
        <topology evidence="1">Multi-pass membrane protein</topology>
    </subcellularLocation>
</comment>
<evidence type="ECO:0000256" key="1">
    <source>
        <dbReference type="ARBA" id="ARBA00004651"/>
    </source>
</evidence>